<dbReference type="Pfam" id="PF06102">
    <property type="entry name" value="RRP36"/>
    <property type="match status" value="1"/>
</dbReference>
<dbReference type="GO" id="GO:0005730">
    <property type="term" value="C:nucleolus"/>
    <property type="evidence" value="ECO:0007669"/>
    <property type="project" value="UniProtKB-SubCell"/>
</dbReference>
<feature type="region of interest" description="Disordered" evidence="8">
    <location>
        <begin position="56"/>
        <end position="79"/>
    </location>
</feature>
<dbReference type="EMBL" id="LR004219">
    <property type="protein sequence ID" value="SVE73838.1"/>
    <property type="molecule type" value="mRNA"/>
</dbReference>
<keyword evidence="5 6" id="KW-0539">Nucleus</keyword>
<feature type="region of interest" description="Disordered" evidence="8">
    <location>
        <begin position="310"/>
        <end position="336"/>
    </location>
</feature>
<comment type="function">
    <text evidence="6">Component of the 90S pre-ribosome involved in the maturation of rRNAs. Required for early cleavages of the pre-RNAs in the 40S ribosomal subunit maturation pathway.</text>
</comment>
<keyword evidence="6" id="KW-0687">Ribonucleoprotein</keyword>
<name>A0A4Y7LWE2_9CRUS</name>
<feature type="compositionally biased region" description="Acidic residues" evidence="8">
    <location>
        <begin position="56"/>
        <end position="78"/>
    </location>
</feature>
<evidence type="ECO:0000256" key="6">
    <source>
        <dbReference type="RuleBase" id="RU368027"/>
    </source>
</evidence>
<reference evidence="9" key="1">
    <citation type="submission" date="2018-08" db="EMBL/GenBank/DDBJ databases">
        <authorList>
            <person name="Cornetti L."/>
        </authorList>
    </citation>
    <scope>NUCLEOTIDE SEQUENCE</scope>
    <source>
        <strain evidence="9">IL-KID-3b-11</strain>
    </source>
</reference>
<dbReference type="GO" id="GO:0030686">
    <property type="term" value="C:90S preribosome"/>
    <property type="evidence" value="ECO:0007669"/>
    <property type="project" value="TreeGrafter"/>
</dbReference>
<keyword evidence="4 6" id="KW-0698">rRNA processing</keyword>
<sequence length="336" mass="39454">MVFLGTEWFVRVFQFSKDKKLHFMVKQKYKQGNKKNALLAGGVINSNMIESIADEASDVEGSDEEQNNEESSEDDELNGLDIPEAKLPVLRSIVSKGKVVASDQQPNFQFGEKSEDAEKLAIREELSALTFEELQKLKEKIGSKKFNLTLTGVKKKTQVRTDFKRANPNRPREISSKSRRLETKVAIQVPKVFRNDPRFDNLCGEFRERAFHKNYDFVNKMKEDEVKKLKEELREETVPKRIEKIKYLIQRMENQIRAEKTRKLEEEKQEEEKRITIEALREGKSPYFATKSARKERDLKEKFDSLKEDGRLNQYMAKKRKHNAQRDRKHMPSNDY</sequence>
<dbReference type="AlphaFoldDB" id="A0A4Y7LWE2"/>
<evidence type="ECO:0000256" key="4">
    <source>
        <dbReference type="ARBA" id="ARBA00022552"/>
    </source>
</evidence>
<dbReference type="PANTHER" id="PTHR21738:SF0">
    <property type="entry name" value="RIBOSOMAL RNA PROCESSING PROTEIN 36 HOMOLOG"/>
    <property type="match status" value="1"/>
</dbReference>
<evidence type="ECO:0000256" key="8">
    <source>
        <dbReference type="SAM" id="MobiDB-lite"/>
    </source>
</evidence>
<dbReference type="GO" id="GO:0000462">
    <property type="term" value="P:maturation of SSU-rRNA from tricistronic rRNA transcript (SSU-rRNA, 5.8S rRNA, LSU-rRNA)"/>
    <property type="evidence" value="ECO:0007669"/>
    <property type="project" value="TreeGrafter"/>
</dbReference>
<evidence type="ECO:0000256" key="1">
    <source>
        <dbReference type="ARBA" id="ARBA00004604"/>
    </source>
</evidence>
<evidence type="ECO:0000256" key="3">
    <source>
        <dbReference type="ARBA" id="ARBA00022517"/>
    </source>
</evidence>
<keyword evidence="7" id="KW-0175">Coiled coil</keyword>
<comment type="subcellular location">
    <subcellularLocation>
        <location evidence="1 6">Nucleus</location>
        <location evidence="1 6">Nucleolus</location>
    </subcellularLocation>
</comment>
<dbReference type="PANTHER" id="PTHR21738">
    <property type="entry name" value="RIBOSOMAL RNA PROCESSING PROTEIN 36 HOMOLOG"/>
    <property type="match status" value="1"/>
</dbReference>
<comment type="similarity">
    <text evidence="2 6">Belongs to the RRP36 family.</text>
</comment>
<proteinExistence type="evidence at transcript level"/>
<gene>
    <name evidence="9" type="primary">EOG090X0E8U</name>
</gene>
<dbReference type="InterPro" id="IPR009292">
    <property type="entry name" value="RRP36"/>
</dbReference>
<evidence type="ECO:0000313" key="9">
    <source>
        <dbReference type="EMBL" id="SVE73838.1"/>
    </source>
</evidence>
<evidence type="ECO:0000256" key="7">
    <source>
        <dbReference type="SAM" id="Coils"/>
    </source>
</evidence>
<evidence type="ECO:0000256" key="2">
    <source>
        <dbReference type="ARBA" id="ARBA00009418"/>
    </source>
</evidence>
<feature type="compositionally biased region" description="Basic and acidic residues" evidence="8">
    <location>
        <begin position="324"/>
        <end position="336"/>
    </location>
</feature>
<evidence type="ECO:0000256" key="5">
    <source>
        <dbReference type="ARBA" id="ARBA00023242"/>
    </source>
</evidence>
<keyword evidence="3 6" id="KW-0690">Ribosome biogenesis</keyword>
<accession>A0A4Y7LWE2</accession>
<comment type="subunit">
    <text evidence="6">Associates with 90S and pre-40S pre-ribosomal particles.</text>
</comment>
<feature type="coiled-coil region" evidence="7">
    <location>
        <begin position="242"/>
        <end position="274"/>
    </location>
</feature>
<organism evidence="9">
    <name type="scientific">Daphnia atkinsoni</name>
    <dbReference type="NCBI Taxonomy" id="342845"/>
    <lineage>
        <taxon>Eukaryota</taxon>
        <taxon>Metazoa</taxon>
        <taxon>Ecdysozoa</taxon>
        <taxon>Arthropoda</taxon>
        <taxon>Crustacea</taxon>
        <taxon>Branchiopoda</taxon>
        <taxon>Diplostraca</taxon>
        <taxon>Cladocera</taxon>
        <taxon>Anomopoda</taxon>
        <taxon>Daphniidae</taxon>
        <taxon>Daphnia</taxon>
        <taxon>Daphnia atkinsoni group</taxon>
    </lineage>
</organism>
<protein>
    <recommendedName>
        <fullName evidence="6">rRNA biogenesis protein RRP36</fullName>
    </recommendedName>
</protein>